<dbReference type="InterPro" id="IPR015421">
    <property type="entry name" value="PyrdxlP-dep_Trfase_major"/>
</dbReference>
<accession>A0ABW7U5V2</accession>
<dbReference type="PANTHER" id="PTHR11999:SF70">
    <property type="entry name" value="MIP05841P"/>
    <property type="match status" value="1"/>
</dbReference>
<dbReference type="Gene3D" id="3.90.1150.10">
    <property type="entry name" value="Aspartate Aminotransferase, domain 1"/>
    <property type="match status" value="1"/>
</dbReference>
<evidence type="ECO:0000256" key="1">
    <source>
        <dbReference type="ARBA" id="ARBA00001933"/>
    </source>
</evidence>
<evidence type="ECO:0000256" key="2">
    <source>
        <dbReference type="ARBA" id="ARBA00009533"/>
    </source>
</evidence>
<protein>
    <submittedName>
        <fullName evidence="7">Pyridoxal phosphate-dependent decarboxylase family protein</fullName>
    </submittedName>
</protein>
<keyword evidence="5 6" id="KW-0456">Lyase</keyword>
<keyword evidence="3" id="KW-0210">Decarboxylase</keyword>
<evidence type="ECO:0000313" key="8">
    <source>
        <dbReference type="Proteomes" id="UP001611339"/>
    </source>
</evidence>
<dbReference type="InterPro" id="IPR021115">
    <property type="entry name" value="Pyridoxal-P_BS"/>
</dbReference>
<sequence length="468" mass="49589">MHAYDEDLTQQVMGHLLDRLRLDPPPLGRLGEHEELALALKDAIGTGPRRPADVLRTYTDALEPTVVSCDHPAFLAFVPGAPTKAAALFDMVLSASSLHGVSWLEASGAVAAENQVLRLFADLAGMPQGAGGCFVSGGSAGNLSALIVARDTGRRRLGLTATAPVRIAVSDQVHSSVGNTLRIIGVEPLVVPTSDHRLTGTALATALGTASADGGAPVVAVVATAGTTNAGIVDDLDGVADQARAHDLWLHIDAAYGGAALFVPELRARLRGIEHADSLVVDPHKWMFAPFDCGALLYREPHLARAVHTQDASYLDAIHGADGADHDADWNPSDYAYHLTRRPRGLPLWFSLAVHGTDAYRDAVARGVGIARYTARLVEATDNLDLLREPELTVVLIRRTGWGPEDYYAWSKRLLASGLAFVTPSVWEGETVARLAFLHPGITEETVRAIIASLADEPGHGPGAPGRP</sequence>
<dbReference type="EMBL" id="JBIRUI010000006">
    <property type="protein sequence ID" value="MFI1715012.1"/>
    <property type="molecule type" value="Genomic_DNA"/>
</dbReference>
<gene>
    <name evidence="7" type="ORF">ACH407_15775</name>
</gene>
<proteinExistence type="inferred from homology"/>
<organism evidence="7 8">
    <name type="scientific">Streptomyces litmocidini</name>
    <dbReference type="NCBI Taxonomy" id="67318"/>
    <lineage>
        <taxon>Bacteria</taxon>
        <taxon>Bacillati</taxon>
        <taxon>Actinomycetota</taxon>
        <taxon>Actinomycetes</taxon>
        <taxon>Kitasatosporales</taxon>
        <taxon>Streptomycetaceae</taxon>
        <taxon>Streptomyces</taxon>
    </lineage>
</organism>
<dbReference type="InterPro" id="IPR015424">
    <property type="entry name" value="PyrdxlP-dep_Trfase"/>
</dbReference>
<dbReference type="Proteomes" id="UP001611339">
    <property type="component" value="Unassembled WGS sequence"/>
</dbReference>
<dbReference type="PANTHER" id="PTHR11999">
    <property type="entry name" value="GROUP II PYRIDOXAL-5-PHOSPHATE DECARBOXYLASE"/>
    <property type="match status" value="1"/>
</dbReference>
<keyword evidence="8" id="KW-1185">Reference proteome</keyword>
<keyword evidence="4 6" id="KW-0663">Pyridoxal phosphate</keyword>
<comment type="cofactor">
    <cofactor evidence="1 6">
        <name>pyridoxal 5'-phosphate</name>
        <dbReference type="ChEBI" id="CHEBI:597326"/>
    </cofactor>
</comment>
<reference evidence="7 8" key="1">
    <citation type="submission" date="2024-10" db="EMBL/GenBank/DDBJ databases">
        <title>The Natural Products Discovery Center: Release of the First 8490 Sequenced Strains for Exploring Actinobacteria Biosynthetic Diversity.</title>
        <authorList>
            <person name="Kalkreuter E."/>
            <person name="Kautsar S.A."/>
            <person name="Yang D."/>
            <person name="Bader C.D."/>
            <person name="Teijaro C.N."/>
            <person name="Fluegel L."/>
            <person name="Davis C.M."/>
            <person name="Simpson J.R."/>
            <person name="Lauterbach L."/>
            <person name="Steele A.D."/>
            <person name="Gui C."/>
            <person name="Meng S."/>
            <person name="Li G."/>
            <person name="Viehrig K."/>
            <person name="Ye F."/>
            <person name="Su P."/>
            <person name="Kiefer A.F."/>
            <person name="Nichols A."/>
            <person name="Cepeda A.J."/>
            <person name="Yan W."/>
            <person name="Fan B."/>
            <person name="Jiang Y."/>
            <person name="Adhikari A."/>
            <person name="Zheng C.-J."/>
            <person name="Schuster L."/>
            <person name="Cowan T.M."/>
            <person name="Smanski M.J."/>
            <person name="Chevrette M.G."/>
            <person name="De Carvalho L.P.S."/>
            <person name="Shen B."/>
        </authorList>
    </citation>
    <scope>NUCLEOTIDE SEQUENCE [LARGE SCALE GENOMIC DNA]</scope>
    <source>
        <strain evidence="7 8">NPDC020602</strain>
    </source>
</reference>
<dbReference type="Gene3D" id="3.40.640.10">
    <property type="entry name" value="Type I PLP-dependent aspartate aminotransferase-like (Major domain)"/>
    <property type="match status" value="1"/>
</dbReference>
<evidence type="ECO:0000256" key="6">
    <source>
        <dbReference type="RuleBase" id="RU000382"/>
    </source>
</evidence>
<dbReference type="PROSITE" id="PS00392">
    <property type="entry name" value="DDC_GAD_HDC_YDC"/>
    <property type="match status" value="1"/>
</dbReference>
<dbReference type="Pfam" id="PF00282">
    <property type="entry name" value="Pyridoxal_deC"/>
    <property type="match status" value="1"/>
</dbReference>
<comment type="similarity">
    <text evidence="2 6">Belongs to the group II decarboxylase family.</text>
</comment>
<evidence type="ECO:0000256" key="5">
    <source>
        <dbReference type="ARBA" id="ARBA00023239"/>
    </source>
</evidence>
<comment type="caution">
    <text evidence="7">The sequence shown here is derived from an EMBL/GenBank/DDBJ whole genome shotgun (WGS) entry which is preliminary data.</text>
</comment>
<name>A0ABW7U5V2_9ACTN</name>
<dbReference type="InterPro" id="IPR010977">
    <property type="entry name" value="Aromatic_deC"/>
</dbReference>
<dbReference type="RefSeq" id="WP_398709648.1">
    <property type="nucleotide sequence ID" value="NZ_JBIRUI010000006.1"/>
</dbReference>
<dbReference type="InterPro" id="IPR002129">
    <property type="entry name" value="PyrdxlP-dep_de-COase"/>
</dbReference>
<evidence type="ECO:0000313" key="7">
    <source>
        <dbReference type="EMBL" id="MFI1715012.1"/>
    </source>
</evidence>
<evidence type="ECO:0000256" key="4">
    <source>
        <dbReference type="ARBA" id="ARBA00022898"/>
    </source>
</evidence>
<dbReference type="InterPro" id="IPR015422">
    <property type="entry name" value="PyrdxlP-dep_Trfase_small"/>
</dbReference>
<dbReference type="SUPFAM" id="SSF53383">
    <property type="entry name" value="PLP-dependent transferases"/>
    <property type="match status" value="1"/>
</dbReference>
<evidence type="ECO:0000256" key="3">
    <source>
        <dbReference type="ARBA" id="ARBA00022793"/>
    </source>
</evidence>